<evidence type="ECO:0000313" key="2">
    <source>
        <dbReference type="Proteomes" id="UP001589613"/>
    </source>
</evidence>
<evidence type="ECO:0000313" key="1">
    <source>
        <dbReference type="EMBL" id="MFB9732456.1"/>
    </source>
</evidence>
<dbReference type="Gene3D" id="3.40.30.10">
    <property type="entry name" value="Glutaredoxin"/>
    <property type="match status" value="1"/>
</dbReference>
<comment type="caution">
    <text evidence="1">The sequence shown here is derived from an EMBL/GenBank/DDBJ whole genome shotgun (WGS) entry which is preliminary data.</text>
</comment>
<accession>A0ABV5V3S3</accession>
<dbReference type="Proteomes" id="UP001589613">
    <property type="component" value="Unassembled WGS sequence"/>
</dbReference>
<protein>
    <submittedName>
        <fullName evidence="1">Glutaredoxin</fullName>
    </submittedName>
</protein>
<organism evidence="1 2">
    <name type="scientific">Ornithinimicrobium kibberense</name>
    <dbReference type="NCBI Taxonomy" id="282060"/>
    <lineage>
        <taxon>Bacteria</taxon>
        <taxon>Bacillati</taxon>
        <taxon>Actinomycetota</taxon>
        <taxon>Actinomycetes</taxon>
        <taxon>Micrococcales</taxon>
        <taxon>Ornithinimicrobiaceae</taxon>
        <taxon>Ornithinimicrobium</taxon>
    </lineage>
</organism>
<sequence>MTTTSTSRPVQIEVVDSPGCHSCDETHRVLSGLKKDGYLIEVRSFDARTAPGQDRMQEHRAGLTPLVLVDGAFFSQGGVSRRELITLLEN</sequence>
<proteinExistence type="predicted"/>
<dbReference type="EMBL" id="JBHMAX010000019">
    <property type="protein sequence ID" value="MFB9732456.1"/>
    <property type="molecule type" value="Genomic_DNA"/>
</dbReference>
<name>A0ABV5V3S3_9MICO</name>
<dbReference type="SUPFAM" id="SSF52833">
    <property type="entry name" value="Thioredoxin-like"/>
    <property type="match status" value="1"/>
</dbReference>
<reference evidence="1 2" key="1">
    <citation type="submission" date="2024-09" db="EMBL/GenBank/DDBJ databases">
        <authorList>
            <person name="Sun Q."/>
            <person name="Mori K."/>
        </authorList>
    </citation>
    <scope>NUCLEOTIDE SEQUENCE [LARGE SCALE GENOMIC DNA]</scope>
    <source>
        <strain evidence="1 2">JCM 12763</strain>
    </source>
</reference>
<dbReference type="RefSeq" id="WP_141338926.1">
    <property type="nucleotide sequence ID" value="NZ_JBHMAX010000019.1"/>
</dbReference>
<dbReference type="InterPro" id="IPR036249">
    <property type="entry name" value="Thioredoxin-like_sf"/>
</dbReference>
<gene>
    <name evidence="1" type="ORF">ACFFN0_10420</name>
</gene>
<keyword evidence="2" id="KW-1185">Reference proteome</keyword>